<accession>A0A8H7DK66</accession>
<gene>
    <name evidence="1" type="ORF">MSAN_00141200</name>
</gene>
<evidence type="ECO:0000313" key="2">
    <source>
        <dbReference type="Proteomes" id="UP000623467"/>
    </source>
</evidence>
<name>A0A8H7DK66_9AGAR</name>
<organism evidence="1 2">
    <name type="scientific">Mycena sanguinolenta</name>
    <dbReference type="NCBI Taxonomy" id="230812"/>
    <lineage>
        <taxon>Eukaryota</taxon>
        <taxon>Fungi</taxon>
        <taxon>Dikarya</taxon>
        <taxon>Basidiomycota</taxon>
        <taxon>Agaricomycotina</taxon>
        <taxon>Agaricomycetes</taxon>
        <taxon>Agaricomycetidae</taxon>
        <taxon>Agaricales</taxon>
        <taxon>Marasmiineae</taxon>
        <taxon>Mycenaceae</taxon>
        <taxon>Mycena</taxon>
    </lineage>
</organism>
<dbReference type="Proteomes" id="UP000623467">
    <property type="component" value="Unassembled WGS sequence"/>
</dbReference>
<keyword evidence="2" id="KW-1185">Reference proteome</keyword>
<dbReference type="AlphaFoldDB" id="A0A8H7DK66"/>
<protein>
    <submittedName>
        <fullName evidence="1">Uncharacterized protein</fullName>
    </submittedName>
</protein>
<sequence>MAALAIGSFIEGAIVQAISAAAPHIATALTEKYCPELVKNLNTVMEAQKQSEARVKATINSTMLFQMTQPILDDIKHWSKEVEPALSRVGLGDPNDWNTLRKNVRERVSQHLDTLHMYLLGNSERPGAQVGIIAQFIHDNHAKLAEEKNWDYHLADYILEVENMVEYYMAAQSAAYALRVLFIDEIDIKLKNVTKWEVELVANFASQAAFAFKTYPAFIRKLMPSATLGARPTDKKLRRFLRQPSPPVCYLTWEHADEWFWVVGNQENNGDTAKARWYFSSFFDGATRSAGGVELWNVDTGEATHWVYPPESPEEAAMRLVEGTVGHGISARSRELASFKFVMEPVLVPAQTEHLPKFLQHSMVADTWVLEDV</sequence>
<proteinExistence type="predicted"/>
<dbReference type="EMBL" id="JACAZH010000001">
    <property type="protein sequence ID" value="KAF7377215.1"/>
    <property type="molecule type" value="Genomic_DNA"/>
</dbReference>
<comment type="caution">
    <text evidence="1">The sequence shown here is derived from an EMBL/GenBank/DDBJ whole genome shotgun (WGS) entry which is preliminary data.</text>
</comment>
<evidence type="ECO:0000313" key="1">
    <source>
        <dbReference type="EMBL" id="KAF7377215.1"/>
    </source>
</evidence>
<reference evidence="1" key="1">
    <citation type="submission" date="2020-05" db="EMBL/GenBank/DDBJ databases">
        <title>Mycena genomes resolve the evolution of fungal bioluminescence.</title>
        <authorList>
            <person name="Tsai I.J."/>
        </authorList>
    </citation>
    <scope>NUCLEOTIDE SEQUENCE</scope>
    <source>
        <strain evidence="1">160909Yilan</strain>
    </source>
</reference>